<dbReference type="EMBL" id="JAUEPO010000007">
    <property type="protein sequence ID" value="KAK3317573.1"/>
    <property type="molecule type" value="Genomic_DNA"/>
</dbReference>
<name>A0AAE0I2V6_9PEZI</name>
<comment type="caution">
    <text evidence="1">The sequence shown here is derived from an EMBL/GenBank/DDBJ whole genome shotgun (WGS) entry which is preliminary data.</text>
</comment>
<protein>
    <submittedName>
        <fullName evidence="1">Uncharacterized protein</fullName>
    </submittedName>
</protein>
<organism evidence="1 2">
    <name type="scientific">Cercophora scortea</name>
    <dbReference type="NCBI Taxonomy" id="314031"/>
    <lineage>
        <taxon>Eukaryota</taxon>
        <taxon>Fungi</taxon>
        <taxon>Dikarya</taxon>
        <taxon>Ascomycota</taxon>
        <taxon>Pezizomycotina</taxon>
        <taxon>Sordariomycetes</taxon>
        <taxon>Sordariomycetidae</taxon>
        <taxon>Sordariales</taxon>
        <taxon>Lasiosphaeriaceae</taxon>
        <taxon>Cercophora</taxon>
    </lineage>
</organism>
<accession>A0AAE0I2V6</accession>
<dbReference type="AlphaFoldDB" id="A0AAE0I2V6"/>
<proteinExistence type="predicted"/>
<reference evidence="1" key="2">
    <citation type="submission" date="2023-06" db="EMBL/GenBank/DDBJ databases">
        <authorList>
            <consortium name="Lawrence Berkeley National Laboratory"/>
            <person name="Haridas S."/>
            <person name="Hensen N."/>
            <person name="Bonometti L."/>
            <person name="Westerberg I."/>
            <person name="Brannstrom I.O."/>
            <person name="Guillou S."/>
            <person name="Cros-Aarteil S."/>
            <person name="Calhoun S."/>
            <person name="Kuo A."/>
            <person name="Mondo S."/>
            <person name="Pangilinan J."/>
            <person name="Riley R."/>
            <person name="Labutti K."/>
            <person name="Andreopoulos B."/>
            <person name="Lipzen A."/>
            <person name="Chen C."/>
            <person name="Yanf M."/>
            <person name="Daum C."/>
            <person name="Ng V."/>
            <person name="Clum A."/>
            <person name="Steindorff A."/>
            <person name="Ohm R."/>
            <person name="Martin F."/>
            <person name="Silar P."/>
            <person name="Natvig D."/>
            <person name="Lalanne C."/>
            <person name="Gautier V."/>
            <person name="Ament-Velasquez S.L."/>
            <person name="Kruys A."/>
            <person name="Hutchinson M.I."/>
            <person name="Powell A.J."/>
            <person name="Barry K."/>
            <person name="Miller A.N."/>
            <person name="Grigoriev I.V."/>
            <person name="Debuchy R."/>
            <person name="Gladieux P."/>
            <person name="Thoren M.H."/>
            <person name="Johannesson H."/>
        </authorList>
    </citation>
    <scope>NUCLEOTIDE SEQUENCE</scope>
    <source>
        <strain evidence="1">SMH4131-1</strain>
    </source>
</reference>
<dbReference type="Proteomes" id="UP001286456">
    <property type="component" value="Unassembled WGS sequence"/>
</dbReference>
<evidence type="ECO:0000313" key="1">
    <source>
        <dbReference type="EMBL" id="KAK3317573.1"/>
    </source>
</evidence>
<sequence length="152" mass="16323">MGWARLGGGRSQVAFSPGWLHGCAACAGRETWRKSLFFSPTSPVQSVSQSLARVCSRFWSFPAAPLPCSKPKQVRTTQTPVPVGCPFLPLSGVRSVSADPTSHKRRRAGEKSISPTWQNDAWGISPLCGRVACIEQRLAGIKREPTSGGDEG</sequence>
<reference evidence="1" key="1">
    <citation type="journal article" date="2023" name="Mol. Phylogenet. Evol.">
        <title>Genome-scale phylogeny and comparative genomics of the fungal order Sordariales.</title>
        <authorList>
            <person name="Hensen N."/>
            <person name="Bonometti L."/>
            <person name="Westerberg I."/>
            <person name="Brannstrom I.O."/>
            <person name="Guillou S."/>
            <person name="Cros-Aarteil S."/>
            <person name="Calhoun S."/>
            <person name="Haridas S."/>
            <person name="Kuo A."/>
            <person name="Mondo S."/>
            <person name="Pangilinan J."/>
            <person name="Riley R."/>
            <person name="LaButti K."/>
            <person name="Andreopoulos B."/>
            <person name="Lipzen A."/>
            <person name="Chen C."/>
            <person name="Yan M."/>
            <person name="Daum C."/>
            <person name="Ng V."/>
            <person name="Clum A."/>
            <person name="Steindorff A."/>
            <person name="Ohm R.A."/>
            <person name="Martin F."/>
            <person name="Silar P."/>
            <person name="Natvig D.O."/>
            <person name="Lalanne C."/>
            <person name="Gautier V."/>
            <person name="Ament-Velasquez S.L."/>
            <person name="Kruys A."/>
            <person name="Hutchinson M.I."/>
            <person name="Powell A.J."/>
            <person name="Barry K."/>
            <person name="Miller A.N."/>
            <person name="Grigoriev I.V."/>
            <person name="Debuchy R."/>
            <person name="Gladieux P."/>
            <person name="Hiltunen Thoren M."/>
            <person name="Johannesson H."/>
        </authorList>
    </citation>
    <scope>NUCLEOTIDE SEQUENCE</scope>
    <source>
        <strain evidence="1">SMH4131-1</strain>
    </source>
</reference>
<keyword evidence="2" id="KW-1185">Reference proteome</keyword>
<evidence type="ECO:0000313" key="2">
    <source>
        <dbReference type="Proteomes" id="UP001286456"/>
    </source>
</evidence>
<gene>
    <name evidence="1" type="ORF">B0T19DRAFT_294236</name>
</gene>